<accession>A0ABQ5BY35</accession>
<name>A0ABQ5BY35_9ASTR</name>
<protein>
    <recommendedName>
        <fullName evidence="3">Peptidase A2 domain-containing protein</fullName>
    </recommendedName>
</protein>
<keyword evidence="2" id="KW-1185">Reference proteome</keyword>
<dbReference type="EMBL" id="BQNB010013733">
    <property type="protein sequence ID" value="GJT19646.1"/>
    <property type="molecule type" value="Genomic_DNA"/>
</dbReference>
<organism evidence="1 2">
    <name type="scientific">Tanacetum coccineum</name>
    <dbReference type="NCBI Taxonomy" id="301880"/>
    <lineage>
        <taxon>Eukaryota</taxon>
        <taxon>Viridiplantae</taxon>
        <taxon>Streptophyta</taxon>
        <taxon>Embryophyta</taxon>
        <taxon>Tracheophyta</taxon>
        <taxon>Spermatophyta</taxon>
        <taxon>Magnoliopsida</taxon>
        <taxon>eudicotyledons</taxon>
        <taxon>Gunneridae</taxon>
        <taxon>Pentapetalae</taxon>
        <taxon>asterids</taxon>
        <taxon>campanulids</taxon>
        <taxon>Asterales</taxon>
        <taxon>Asteraceae</taxon>
        <taxon>Asteroideae</taxon>
        <taxon>Anthemideae</taxon>
        <taxon>Anthemidinae</taxon>
        <taxon>Tanacetum</taxon>
    </lineage>
</organism>
<evidence type="ECO:0008006" key="3">
    <source>
        <dbReference type="Google" id="ProtNLM"/>
    </source>
</evidence>
<dbReference type="InterPro" id="IPR021109">
    <property type="entry name" value="Peptidase_aspartic_dom_sf"/>
</dbReference>
<reference evidence="1" key="2">
    <citation type="submission" date="2022-01" db="EMBL/GenBank/DDBJ databases">
        <authorList>
            <person name="Yamashiro T."/>
            <person name="Shiraishi A."/>
            <person name="Satake H."/>
            <person name="Nakayama K."/>
        </authorList>
    </citation>
    <scope>NUCLEOTIDE SEQUENCE</scope>
</reference>
<sequence>METEEISDRYVAPCFINGLEAYDGEINLEKEENVISNELAVKLCLDHMVKYGHKVVKKELIVALRGEIYFVKFKINPEEDDVKPGVVLGRDILEIEGEEAKREALAIDICRRFAILEEERPVNKTMAYTDKYKKLLDEICLDKMKLDGEMTKEEEEAIIKVKAVALIEKEDPRAFVIPIRLEDKIKFNALDDTGSDINVVPYRVYKELGREELKNVNRGITMLNHSKAELMRLLKDVLCQIHMLKKAVSFVGSLPVALHRKDWKPEYTGNHYKKEEWDR</sequence>
<comment type="caution">
    <text evidence="1">The sequence shown here is derived from an EMBL/GenBank/DDBJ whole genome shotgun (WGS) entry which is preliminary data.</text>
</comment>
<evidence type="ECO:0000313" key="2">
    <source>
        <dbReference type="Proteomes" id="UP001151760"/>
    </source>
</evidence>
<dbReference type="Gene3D" id="2.40.70.10">
    <property type="entry name" value="Acid Proteases"/>
    <property type="match status" value="1"/>
</dbReference>
<reference evidence="1" key="1">
    <citation type="journal article" date="2022" name="Int. J. Mol. Sci.">
        <title>Draft Genome of Tanacetum Coccineum: Genomic Comparison of Closely Related Tanacetum-Family Plants.</title>
        <authorList>
            <person name="Yamashiro T."/>
            <person name="Shiraishi A."/>
            <person name="Nakayama K."/>
            <person name="Satake H."/>
        </authorList>
    </citation>
    <scope>NUCLEOTIDE SEQUENCE</scope>
</reference>
<dbReference type="Proteomes" id="UP001151760">
    <property type="component" value="Unassembled WGS sequence"/>
</dbReference>
<evidence type="ECO:0000313" key="1">
    <source>
        <dbReference type="EMBL" id="GJT19646.1"/>
    </source>
</evidence>
<gene>
    <name evidence="1" type="ORF">Tco_0878352</name>
</gene>
<proteinExistence type="predicted"/>